<gene>
    <name evidence="2" type="ORF">PAEH1_03670</name>
</gene>
<dbReference type="EMBL" id="CP019697">
    <property type="protein sequence ID" value="AQS50893.1"/>
    <property type="molecule type" value="Genomic_DNA"/>
</dbReference>
<dbReference type="Proteomes" id="UP000189369">
    <property type="component" value="Chromosome"/>
</dbReference>
<protein>
    <recommendedName>
        <fullName evidence="1">Glycosyltransferase 2-like domain-containing protein</fullName>
    </recommendedName>
</protein>
<dbReference type="InterPro" id="IPR029044">
    <property type="entry name" value="Nucleotide-diphossugar_trans"/>
</dbReference>
<dbReference type="InterPro" id="IPR001173">
    <property type="entry name" value="Glyco_trans_2-like"/>
</dbReference>
<accession>A0A1U9JYL8</accession>
<dbReference type="Pfam" id="PF00535">
    <property type="entry name" value="Glycos_transf_2"/>
    <property type="match status" value="1"/>
</dbReference>
<evidence type="ECO:0000313" key="3">
    <source>
        <dbReference type="Proteomes" id="UP000189369"/>
    </source>
</evidence>
<dbReference type="SUPFAM" id="SSF53448">
    <property type="entry name" value="Nucleotide-diphospho-sugar transferases"/>
    <property type="match status" value="1"/>
</dbReference>
<evidence type="ECO:0000313" key="2">
    <source>
        <dbReference type="EMBL" id="AQS50893.1"/>
    </source>
</evidence>
<feature type="domain" description="Glycosyltransferase 2-like" evidence="1">
    <location>
        <begin position="379"/>
        <end position="502"/>
    </location>
</feature>
<reference evidence="2 3" key="1">
    <citation type="submission" date="2017-01" db="EMBL/GenBank/DDBJ databases">
        <title>Complete Genome Sequence of Paenalcaligenes hominis, Isolated from a paraplegic Patient with neurogenic bladder.</title>
        <authorList>
            <person name="Mukhopadhyay R."/>
            <person name="Joaquin J."/>
            <person name="Hogue R."/>
            <person name="Kilaru A."/>
            <person name="Jospin G."/>
            <person name="Mars K."/>
            <person name="Eisen J.A."/>
            <person name="Chaturvedi V."/>
        </authorList>
    </citation>
    <scope>NUCLEOTIDE SEQUENCE [LARGE SCALE GENOMIC DNA]</scope>
    <source>
        <strain evidence="2 3">15S00501</strain>
    </source>
</reference>
<evidence type="ECO:0000259" key="1">
    <source>
        <dbReference type="Pfam" id="PF00535"/>
    </source>
</evidence>
<sequence length="659" mass="75483">MSFSSFSAQWFLIQAQLPVRHSGIHAELIYQDHSQLQRLPLSVTHKGRLFEVVRLSAGQQLLRVDIHVDGQGTDEPVQIQTISVAQAYYWMWHRVAFMWHIMPASLRRRMGFMPALKRSFYQGYRLLSSFRYHYPAPDYAQWLARYWQLQPSHKKAIQRFKARLPRHSSYSVVIDARSASAIEIEQSLTSVHAQEGFACEPLIWRQQVPEITTHYVLHMKAGCVLRPWAVAWFLWQQQQQPDLDCIYSDHDHHTAQGEMKTPYFKPDWSLELQYSTAYVGEVVWVKKTAYEENRRYHAHDFSVYGLLLEIGAQASAQIGHIPALLWSAPSNRALMDASQHMQVLSTHLQRSGIQAEVQLDKTGVVRVRYAAPQPTPLVSIIIPTRDMLHFLQPCVESIVRITQWQNYEIIIVDNQSEDPQTLAYFQQLVAQHPHVRVISYDYPFNYSAVNNFAVKQAKGSVICLLNNDTEVISPDWLEEMVSRLAQEKVGVVGARLYYADGRVQHAGDVVGVGGCATHLHGVLEQEDLGYMGRAMAAQDLSAVTAACLVTPKTLYEQLGGLNEEHLKVAFNDVDYCLRVREAGYNVVYTPYAELYHYESVSRGKDDDPVKKARAQAEANYMRKRWPVIHTGDPYYNPNLNGSQPDFSLSKVPRIDWPWS</sequence>
<organism evidence="2 3">
    <name type="scientific">Paenalcaligenes hominis</name>
    <dbReference type="NCBI Taxonomy" id="643674"/>
    <lineage>
        <taxon>Bacteria</taxon>
        <taxon>Pseudomonadati</taxon>
        <taxon>Pseudomonadota</taxon>
        <taxon>Betaproteobacteria</taxon>
        <taxon>Burkholderiales</taxon>
        <taxon>Alcaligenaceae</taxon>
        <taxon>Paenalcaligenes</taxon>
    </lineage>
</organism>
<dbReference type="OrthoDB" id="9816564at2"/>
<dbReference type="CDD" id="cd04186">
    <property type="entry name" value="GT_2_like_c"/>
    <property type="match status" value="1"/>
</dbReference>
<proteinExistence type="predicted"/>
<dbReference type="PANTHER" id="PTHR43179">
    <property type="entry name" value="RHAMNOSYLTRANSFERASE WBBL"/>
    <property type="match status" value="1"/>
</dbReference>
<dbReference type="AlphaFoldDB" id="A0A1U9JYL8"/>
<name>A0A1U9JYL8_9BURK</name>
<dbReference type="Gene3D" id="3.90.550.10">
    <property type="entry name" value="Spore Coat Polysaccharide Biosynthesis Protein SpsA, Chain A"/>
    <property type="match status" value="2"/>
</dbReference>
<dbReference type="STRING" id="643674.PAEH1_03670"/>
<dbReference type="KEGG" id="phn:PAEH1_03670"/>
<dbReference type="PANTHER" id="PTHR43179:SF7">
    <property type="entry name" value="RHAMNOSYLTRANSFERASE WBBL"/>
    <property type="match status" value="1"/>
</dbReference>